<dbReference type="InterPro" id="IPR014716">
    <property type="entry name" value="Fibrinogen_a/b/g_C_1"/>
</dbReference>
<gene>
    <name evidence="4" type="primary">ANGPTL3</name>
</gene>
<reference evidence="4" key="2">
    <citation type="submission" date="2025-08" db="UniProtKB">
        <authorList>
            <consortium name="Ensembl"/>
        </authorList>
    </citation>
    <scope>IDENTIFICATION</scope>
</reference>
<reference evidence="5" key="1">
    <citation type="submission" date="2011-08" db="EMBL/GenBank/DDBJ databases">
        <title>The draft genome of Latimeria chalumnae.</title>
        <authorList>
            <person name="Di Palma F."/>
            <person name="Alfoldi J."/>
            <person name="Johnson J."/>
            <person name="Berlin A."/>
            <person name="Gnerre S."/>
            <person name="Jaffe D."/>
            <person name="MacCallum I."/>
            <person name="Young S."/>
            <person name="Walker B.J."/>
            <person name="Lander E."/>
            <person name="Lindblad-Toh K."/>
        </authorList>
    </citation>
    <scope>NUCLEOTIDE SEQUENCE [LARGE SCALE GENOMIC DNA]</scope>
    <source>
        <strain evidence="5">Wild caught</strain>
    </source>
</reference>
<feature type="coiled-coil region" evidence="1">
    <location>
        <begin position="96"/>
        <end position="209"/>
    </location>
</feature>
<dbReference type="PANTHER" id="PTHR19143">
    <property type="entry name" value="FIBRINOGEN/TENASCIN/ANGIOPOEITIN"/>
    <property type="match status" value="1"/>
</dbReference>
<dbReference type="GeneTree" id="ENSGT00940000156746"/>
<dbReference type="Bgee" id="ENSLACG00000005221">
    <property type="expression patterns" value="Expressed in pharyngeal gill and 1 other cell type or tissue"/>
</dbReference>
<sequence>MKSLLILLLLTASYISLAKNEKDISVDPIPIEQRSRFAMLDDVRILANGLLQLGHGLKDFVHKTKTQINDIFAKLNIFDQSFYELSVQTNEIKVDEQELKKTTTELQVNNEELKNISSEMNTKITEIVQERRHLEKKVGGLEEKLSELTHNLPEIQELNEISSLKNLVEEQDKSIKDLLKTVHEQHKQLDNQKNQIKEMEEKLNQGVIQDSTESSFTSVHVQPKTIDYLTENKTGATAIHSGHPFDCNDIYNEDKSSGVYPIKPNGSEPFNVYCEMTADGGWTVIQRRIDGSVDFDQTWDRYVNGFGDLEGEFWLGLEKLYFMSQQGDYILHIELKDWKNSKRFIEYIFSLGSKETHYILQLTQTAGNVPNAMSEQTKMRFSTKEDSNCGENHSGGWWYNACDETNLNGKYIKLRARGKTERRKGMYWKSEGEKFYTLKSTKMMIRPVDFEHFD</sequence>
<evidence type="ECO:0000313" key="4">
    <source>
        <dbReference type="Ensembl" id="ENSLACP00000005879.2"/>
    </source>
</evidence>
<keyword evidence="1" id="KW-0175">Coiled coil</keyword>
<dbReference type="OrthoDB" id="8866652at2759"/>
<organism evidence="4 5">
    <name type="scientific">Latimeria chalumnae</name>
    <name type="common">Coelacanth</name>
    <dbReference type="NCBI Taxonomy" id="7897"/>
    <lineage>
        <taxon>Eukaryota</taxon>
        <taxon>Metazoa</taxon>
        <taxon>Chordata</taxon>
        <taxon>Craniata</taxon>
        <taxon>Vertebrata</taxon>
        <taxon>Euteleostomi</taxon>
        <taxon>Coelacanthiformes</taxon>
        <taxon>Coelacanthidae</taxon>
        <taxon>Latimeria</taxon>
    </lineage>
</organism>
<dbReference type="PROSITE" id="PS51406">
    <property type="entry name" value="FIBRINOGEN_C_2"/>
    <property type="match status" value="1"/>
</dbReference>
<evidence type="ECO:0000256" key="2">
    <source>
        <dbReference type="SAM" id="SignalP"/>
    </source>
</evidence>
<feature type="chain" id="PRO_5003579678" evidence="2">
    <location>
        <begin position="19"/>
        <end position="454"/>
    </location>
</feature>
<dbReference type="GO" id="GO:0070328">
    <property type="term" value="P:triglyceride homeostasis"/>
    <property type="evidence" value="ECO:0007669"/>
    <property type="project" value="TreeGrafter"/>
</dbReference>
<feature type="domain" description="Fibrinogen C-terminal" evidence="3">
    <location>
        <begin position="238"/>
        <end position="449"/>
    </location>
</feature>
<keyword evidence="2" id="KW-0732">Signal</keyword>
<dbReference type="Ensembl" id="ENSLACT00000005931.2">
    <property type="protein sequence ID" value="ENSLACP00000005879.2"/>
    <property type="gene ID" value="ENSLACG00000005221.2"/>
</dbReference>
<dbReference type="FunCoup" id="H3A8A8">
    <property type="interactions" value="59"/>
</dbReference>
<accession>H3A8A8</accession>
<dbReference type="OMA" id="WKEEKHW"/>
<dbReference type="SMART" id="SM00186">
    <property type="entry name" value="FBG"/>
    <property type="match status" value="1"/>
</dbReference>
<keyword evidence="5" id="KW-1185">Reference proteome</keyword>
<dbReference type="RefSeq" id="XP_006010494.1">
    <property type="nucleotide sequence ID" value="XM_006010432.3"/>
</dbReference>
<dbReference type="GO" id="GO:0072574">
    <property type="term" value="P:hepatocyte proliferation"/>
    <property type="evidence" value="ECO:0007669"/>
    <property type="project" value="Ensembl"/>
</dbReference>
<dbReference type="GO" id="GO:0055091">
    <property type="term" value="P:phospholipid homeostasis"/>
    <property type="evidence" value="ECO:0007669"/>
    <property type="project" value="TreeGrafter"/>
</dbReference>
<dbReference type="GeneID" id="102362996"/>
<dbReference type="InParanoid" id="H3A8A8"/>
<dbReference type="Gene3D" id="3.90.215.10">
    <property type="entry name" value="Gamma Fibrinogen, chain A, domain 1"/>
    <property type="match status" value="1"/>
</dbReference>
<dbReference type="eggNOG" id="KOG2579">
    <property type="taxonomic scope" value="Eukaryota"/>
</dbReference>
<dbReference type="GO" id="GO:0009395">
    <property type="term" value="P:phospholipid catabolic process"/>
    <property type="evidence" value="ECO:0007669"/>
    <property type="project" value="TreeGrafter"/>
</dbReference>
<dbReference type="InterPro" id="IPR036056">
    <property type="entry name" value="Fibrinogen-like_C"/>
</dbReference>
<dbReference type="InterPro" id="IPR050373">
    <property type="entry name" value="Fibrinogen_C-term_domain"/>
</dbReference>
<dbReference type="STRING" id="7897.ENSLACP00000005879"/>
<dbReference type="EMBL" id="AFYH01218369">
    <property type="status" value="NOT_ANNOTATED_CDS"/>
    <property type="molecule type" value="Genomic_DNA"/>
</dbReference>
<dbReference type="CDD" id="cd00087">
    <property type="entry name" value="FReD"/>
    <property type="match status" value="1"/>
</dbReference>
<dbReference type="CTD" id="27329"/>
<dbReference type="GO" id="GO:0005615">
    <property type="term" value="C:extracellular space"/>
    <property type="evidence" value="ECO:0007669"/>
    <property type="project" value="TreeGrafter"/>
</dbReference>
<dbReference type="GO" id="GO:0042632">
    <property type="term" value="P:cholesterol homeostasis"/>
    <property type="evidence" value="ECO:0007669"/>
    <property type="project" value="TreeGrafter"/>
</dbReference>
<dbReference type="Gene3D" id="1.10.287.1490">
    <property type="match status" value="1"/>
</dbReference>
<dbReference type="Pfam" id="PF00147">
    <property type="entry name" value="Fibrinogen_C"/>
    <property type="match status" value="1"/>
</dbReference>
<dbReference type="AlphaFoldDB" id="H3A8A8"/>
<protein>
    <submittedName>
        <fullName evidence="4">Angiopoietin like 3</fullName>
    </submittedName>
</protein>
<name>H3A8A8_LATCH</name>
<dbReference type="HOGENOM" id="CLU_038628_2_0_1"/>
<dbReference type="SUPFAM" id="SSF56496">
    <property type="entry name" value="Fibrinogen C-terminal domain-like"/>
    <property type="match status" value="1"/>
</dbReference>
<dbReference type="EMBL" id="AFYH01218370">
    <property type="status" value="NOT_ANNOTATED_CDS"/>
    <property type="molecule type" value="Genomic_DNA"/>
</dbReference>
<proteinExistence type="predicted"/>
<evidence type="ECO:0000256" key="1">
    <source>
        <dbReference type="SAM" id="Coils"/>
    </source>
</evidence>
<dbReference type="KEGG" id="lcm:102362996"/>
<feature type="signal peptide" evidence="2">
    <location>
        <begin position="1"/>
        <end position="18"/>
    </location>
</feature>
<dbReference type="Proteomes" id="UP000008672">
    <property type="component" value="Unassembled WGS sequence"/>
</dbReference>
<dbReference type="NCBIfam" id="NF040941">
    <property type="entry name" value="GGGWT_bact"/>
    <property type="match status" value="1"/>
</dbReference>
<evidence type="ECO:0000313" key="5">
    <source>
        <dbReference type="Proteomes" id="UP000008672"/>
    </source>
</evidence>
<evidence type="ECO:0000259" key="3">
    <source>
        <dbReference type="PROSITE" id="PS51406"/>
    </source>
</evidence>
<reference evidence="4" key="3">
    <citation type="submission" date="2025-09" db="UniProtKB">
        <authorList>
            <consortium name="Ensembl"/>
        </authorList>
    </citation>
    <scope>IDENTIFICATION</scope>
</reference>
<dbReference type="InterPro" id="IPR002181">
    <property type="entry name" value="Fibrinogen_a/b/g_C_dom"/>
</dbReference>
<dbReference type="PANTHER" id="PTHR19143:SF222">
    <property type="entry name" value="ANGIOPOIETIN-RELATED PROTEIN 3"/>
    <property type="match status" value="1"/>
</dbReference>